<keyword evidence="5" id="KW-1185">Reference proteome</keyword>
<feature type="signal peptide" evidence="3">
    <location>
        <begin position="1"/>
        <end position="18"/>
    </location>
</feature>
<organism evidence="4 5">
    <name type="scientific">Georgenia deserti</name>
    <dbReference type="NCBI Taxonomy" id="2093781"/>
    <lineage>
        <taxon>Bacteria</taxon>
        <taxon>Bacillati</taxon>
        <taxon>Actinomycetota</taxon>
        <taxon>Actinomycetes</taxon>
        <taxon>Micrococcales</taxon>
        <taxon>Bogoriellaceae</taxon>
        <taxon>Georgenia</taxon>
    </lineage>
</organism>
<dbReference type="InterPro" id="IPR004682">
    <property type="entry name" value="TRAP_DctP"/>
</dbReference>
<dbReference type="PANTHER" id="PTHR33376:SF2">
    <property type="entry name" value="DICARBOXYLATE-BINDING PERIPLASMIC PROTEIN"/>
    <property type="match status" value="1"/>
</dbReference>
<reference evidence="5" key="1">
    <citation type="journal article" date="2019" name="Int. J. Syst. Evol. Microbiol.">
        <title>The Global Catalogue of Microorganisms (GCM) 10K type strain sequencing project: providing services to taxonomists for standard genome sequencing and annotation.</title>
        <authorList>
            <consortium name="The Broad Institute Genomics Platform"/>
            <consortium name="The Broad Institute Genome Sequencing Center for Infectious Disease"/>
            <person name="Wu L."/>
            <person name="Ma J."/>
        </authorList>
    </citation>
    <scope>NUCLEOTIDE SEQUENCE [LARGE SCALE GENOMIC DNA]</scope>
    <source>
        <strain evidence="5">JCM 17130</strain>
    </source>
</reference>
<dbReference type="Gene3D" id="3.40.190.170">
    <property type="entry name" value="Bacterial extracellular solute-binding protein, family 7"/>
    <property type="match status" value="1"/>
</dbReference>
<dbReference type="Proteomes" id="UP001597277">
    <property type="component" value="Unassembled WGS sequence"/>
</dbReference>
<feature type="chain" id="PRO_5045851318" evidence="3">
    <location>
        <begin position="19"/>
        <end position="379"/>
    </location>
</feature>
<dbReference type="Pfam" id="PF03480">
    <property type="entry name" value="DctP"/>
    <property type="match status" value="1"/>
</dbReference>
<dbReference type="CDD" id="cd13679">
    <property type="entry name" value="PBP2_TRAP_YiaO_like"/>
    <property type="match status" value="1"/>
</dbReference>
<evidence type="ECO:0000313" key="5">
    <source>
        <dbReference type="Proteomes" id="UP001597277"/>
    </source>
</evidence>
<sequence>MRTHTRPRRMTWLGTSFAATSLLIASCSGDFGGEAAAGDDEGGGEETAQDSGEPELSPPPEIDCEVLDGDDLAEHTIKFGIGLAEDSPQGRAVQYFGDYLSECTDGRLTVDLFPDSQVGDDLEMMSGLRSGTLEMTYPSTSPAVSFVPELGVFDLPFLVPDTDAADRIFDSEVGDEMLAEFEGSGMLALAWGENGFRQVTNNDGPIESPEDVQGLDVRVMENEIQVTIWEQLGANPTTMAFGEVFSALEQGVVSGQENPWVTNYTSNFWEVQDYGSETRHVYTPFLFMIGEEFYNGLDPAYQDLIQEASDATSEYQRQVAREMDSWARDQFEASGAEVNVLDEDQLDAFREATAPVYDRWAPQIGEELIDEVRSVAEGE</sequence>
<gene>
    <name evidence="4" type="ORF">ACFSE6_07525</name>
</gene>
<evidence type="ECO:0000256" key="3">
    <source>
        <dbReference type="SAM" id="SignalP"/>
    </source>
</evidence>
<dbReference type="PIRSF" id="PIRSF006470">
    <property type="entry name" value="DctB"/>
    <property type="match status" value="1"/>
</dbReference>
<name>A0ABW4L1Z5_9MICO</name>
<dbReference type="NCBIfam" id="NF037995">
    <property type="entry name" value="TRAP_S1"/>
    <property type="match status" value="1"/>
</dbReference>
<keyword evidence="1 3" id="KW-0732">Signal</keyword>
<dbReference type="NCBIfam" id="TIGR00787">
    <property type="entry name" value="dctP"/>
    <property type="match status" value="1"/>
</dbReference>
<feature type="region of interest" description="Disordered" evidence="2">
    <location>
        <begin position="33"/>
        <end position="60"/>
    </location>
</feature>
<dbReference type="PANTHER" id="PTHR33376">
    <property type="match status" value="1"/>
</dbReference>
<dbReference type="InterPro" id="IPR038404">
    <property type="entry name" value="TRAP_DctP_sf"/>
</dbReference>
<protein>
    <submittedName>
        <fullName evidence="4">TRAP transporter substrate-binding protein</fullName>
    </submittedName>
</protein>
<proteinExistence type="predicted"/>
<evidence type="ECO:0000256" key="2">
    <source>
        <dbReference type="SAM" id="MobiDB-lite"/>
    </source>
</evidence>
<dbReference type="InterPro" id="IPR018389">
    <property type="entry name" value="DctP_fam"/>
</dbReference>
<feature type="compositionally biased region" description="Acidic residues" evidence="2">
    <location>
        <begin position="37"/>
        <end position="48"/>
    </location>
</feature>
<evidence type="ECO:0000313" key="4">
    <source>
        <dbReference type="EMBL" id="MFD1717678.1"/>
    </source>
</evidence>
<evidence type="ECO:0000256" key="1">
    <source>
        <dbReference type="ARBA" id="ARBA00022729"/>
    </source>
</evidence>
<dbReference type="PROSITE" id="PS51257">
    <property type="entry name" value="PROKAR_LIPOPROTEIN"/>
    <property type="match status" value="1"/>
</dbReference>
<comment type="caution">
    <text evidence="4">The sequence shown here is derived from an EMBL/GenBank/DDBJ whole genome shotgun (WGS) entry which is preliminary data.</text>
</comment>
<dbReference type="RefSeq" id="WP_388004440.1">
    <property type="nucleotide sequence ID" value="NZ_JBHUEE010000003.1"/>
</dbReference>
<dbReference type="EMBL" id="JBHUEE010000003">
    <property type="protein sequence ID" value="MFD1717678.1"/>
    <property type="molecule type" value="Genomic_DNA"/>
</dbReference>
<accession>A0ABW4L1Z5</accession>